<keyword evidence="2" id="KW-1185">Reference proteome</keyword>
<proteinExistence type="predicted"/>
<organism evidence="1 2">
    <name type="scientific">Hymenolepis diminuta</name>
    <name type="common">Rat tapeworm</name>
    <dbReference type="NCBI Taxonomy" id="6216"/>
    <lineage>
        <taxon>Eukaryota</taxon>
        <taxon>Metazoa</taxon>
        <taxon>Spiralia</taxon>
        <taxon>Lophotrochozoa</taxon>
        <taxon>Platyhelminthes</taxon>
        <taxon>Cestoda</taxon>
        <taxon>Eucestoda</taxon>
        <taxon>Cyclophyllidea</taxon>
        <taxon>Hymenolepididae</taxon>
        <taxon>Hymenolepis</taxon>
    </lineage>
</organism>
<dbReference type="AlphaFoldDB" id="A0A564YUR8"/>
<evidence type="ECO:0000313" key="1">
    <source>
        <dbReference type="EMBL" id="VUZ50438.1"/>
    </source>
</evidence>
<dbReference type="Proteomes" id="UP000321570">
    <property type="component" value="Unassembled WGS sequence"/>
</dbReference>
<accession>A0A564YUR8</accession>
<reference evidence="1 2" key="1">
    <citation type="submission" date="2019-07" db="EMBL/GenBank/DDBJ databases">
        <authorList>
            <person name="Jastrzebski P J."/>
            <person name="Paukszto L."/>
            <person name="Jastrzebski P J."/>
        </authorList>
    </citation>
    <scope>NUCLEOTIDE SEQUENCE [LARGE SCALE GENOMIC DNA]</scope>
    <source>
        <strain evidence="1 2">WMS-il1</strain>
    </source>
</reference>
<evidence type="ECO:0000313" key="2">
    <source>
        <dbReference type="Proteomes" id="UP000321570"/>
    </source>
</evidence>
<name>A0A564YUR8_HYMDI</name>
<gene>
    <name evidence="1" type="ORF">WMSIL1_LOCUS9244</name>
</gene>
<sequence length="75" mass="8612">YSHSAYIFNLTFNNSIFLDLTSHFFPVEEFVPGDLDTVREIVEIIADAERRGELLPFYRKVGFIVSSVRCVPEPS</sequence>
<feature type="non-terminal residue" evidence="1">
    <location>
        <position position="1"/>
    </location>
</feature>
<dbReference type="EMBL" id="CABIJS010000356">
    <property type="protein sequence ID" value="VUZ50438.1"/>
    <property type="molecule type" value="Genomic_DNA"/>
</dbReference>
<protein>
    <submittedName>
        <fullName evidence="1">Uncharacterized protein</fullName>
    </submittedName>
</protein>